<dbReference type="PANTHER" id="PTHR13169:SF1">
    <property type="entry name" value="MEMBRANE-ANCHORED UBIQUITIN-FOLD PROTEIN 4"/>
    <property type="match status" value="1"/>
</dbReference>
<keyword evidence="1" id="KW-0812">Transmembrane</keyword>
<protein>
    <recommendedName>
        <fullName evidence="2">Ubiquitin-like domain-containing protein</fullName>
    </recommendedName>
</protein>
<dbReference type="Pfam" id="PF13881">
    <property type="entry name" value="Rad60-SLD_2"/>
    <property type="match status" value="1"/>
</dbReference>
<dbReference type="Proteomes" id="UP001443914">
    <property type="component" value="Unassembled WGS sequence"/>
</dbReference>
<comment type="caution">
    <text evidence="3">The sequence shown here is derived from an EMBL/GenBank/DDBJ whole genome shotgun (WGS) entry which is preliminary data.</text>
</comment>
<dbReference type="SUPFAM" id="SSF54236">
    <property type="entry name" value="Ubiquitin-like"/>
    <property type="match status" value="1"/>
</dbReference>
<sequence>MQEKEEFVELKFRLFDGSEVGPFRYSVASTVAQLKDRIVAEWPQDTKPAPKAANDVKIISAGKFLENGKTIGQCRTPFDELHKGVFTMHALVQPSISKTKTGNILMACQSMIISFHDFFYLIPFHVFMYLVRRRTQ</sequence>
<accession>A0AAW1MV59</accession>
<dbReference type="PANTHER" id="PTHR13169">
    <property type="entry name" value="UBIQUITIN-LIKE PROTEIN 3 HCG-1 PROTEIN"/>
    <property type="match status" value="1"/>
</dbReference>
<evidence type="ECO:0000256" key="1">
    <source>
        <dbReference type="SAM" id="Phobius"/>
    </source>
</evidence>
<dbReference type="InterPro" id="IPR000626">
    <property type="entry name" value="Ubiquitin-like_dom"/>
</dbReference>
<gene>
    <name evidence="3" type="ORF">RND81_02G164900</name>
</gene>
<name>A0AAW1MV59_SAPOF</name>
<evidence type="ECO:0000313" key="3">
    <source>
        <dbReference type="EMBL" id="KAK9749997.1"/>
    </source>
</evidence>
<keyword evidence="1" id="KW-1133">Transmembrane helix</keyword>
<evidence type="ECO:0000313" key="4">
    <source>
        <dbReference type="Proteomes" id="UP001443914"/>
    </source>
</evidence>
<feature type="domain" description="Ubiquitin-like" evidence="2">
    <location>
        <begin position="8"/>
        <end position="74"/>
    </location>
</feature>
<organism evidence="3 4">
    <name type="scientific">Saponaria officinalis</name>
    <name type="common">Common soapwort</name>
    <name type="synonym">Lychnis saponaria</name>
    <dbReference type="NCBI Taxonomy" id="3572"/>
    <lineage>
        <taxon>Eukaryota</taxon>
        <taxon>Viridiplantae</taxon>
        <taxon>Streptophyta</taxon>
        <taxon>Embryophyta</taxon>
        <taxon>Tracheophyta</taxon>
        <taxon>Spermatophyta</taxon>
        <taxon>Magnoliopsida</taxon>
        <taxon>eudicotyledons</taxon>
        <taxon>Gunneridae</taxon>
        <taxon>Pentapetalae</taxon>
        <taxon>Caryophyllales</taxon>
        <taxon>Caryophyllaceae</taxon>
        <taxon>Caryophylleae</taxon>
        <taxon>Saponaria</taxon>
    </lineage>
</organism>
<keyword evidence="4" id="KW-1185">Reference proteome</keyword>
<dbReference type="PROSITE" id="PS50053">
    <property type="entry name" value="UBIQUITIN_2"/>
    <property type="match status" value="1"/>
</dbReference>
<keyword evidence="1" id="KW-0472">Membrane</keyword>
<dbReference type="Gene3D" id="3.10.20.90">
    <property type="entry name" value="Phosphatidylinositol 3-kinase Catalytic Subunit, Chain A, domain 1"/>
    <property type="match status" value="1"/>
</dbReference>
<dbReference type="InterPro" id="IPR040015">
    <property type="entry name" value="UBL3-like"/>
</dbReference>
<dbReference type="CDD" id="cd01814">
    <property type="entry name" value="Ubl_MUBs_plant"/>
    <property type="match status" value="1"/>
</dbReference>
<dbReference type="EMBL" id="JBDFQZ010000002">
    <property type="protein sequence ID" value="KAK9749997.1"/>
    <property type="molecule type" value="Genomic_DNA"/>
</dbReference>
<feature type="transmembrane region" description="Helical" evidence="1">
    <location>
        <begin position="111"/>
        <end position="131"/>
    </location>
</feature>
<reference evidence="3" key="1">
    <citation type="submission" date="2024-03" db="EMBL/GenBank/DDBJ databases">
        <title>WGS assembly of Saponaria officinalis var. Norfolk2.</title>
        <authorList>
            <person name="Jenkins J."/>
            <person name="Shu S."/>
            <person name="Grimwood J."/>
            <person name="Barry K."/>
            <person name="Goodstein D."/>
            <person name="Schmutz J."/>
            <person name="Leebens-Mack J."/>
            <person name="Osbourn A."/>
        </authorList>
    </citation>
    <scope>NUCLEOTIDE SEQUENCE [LARGE SCALE GENOMIC DNA]</scope>
    <source>
        <strain evidence="3">JIC</strain>
    </source>
</reference>
<dbReference type="InterPro" id="IPR039540">
    <property type="entry name" value="UBL3-like_ubiquitin_dom"/>
</dbReference>
<dbReference type="InterPro" id="IPR029071">
    <property type="entry name" value="Ubiquitin-like_domsf"/>
</dbReference>
<evidence type="ECO:0000259" key="2">
    <source>
        <dbReference type="PROSITE" id="PS50053"/>
    </source>
</evidence>
<dbReference type="AlphaFoldDB" id="A0AAW1MV59"/>
<proteinExistence type="predicted"/>